<dbReference type="Proteomes" id="UP000596192">
    <property type="component" value="Chromosome"/>
</dbReference>
<dbReference type="EMBL" id="CP066310">
    <property type="protein sequence ID" value="QQE87310.1"/>
    <property type="molecule type" value="Genomic_DNA"/>
</dbReference>
<dbReference type="AlphaFoldDB" id="A0AAP9YAF4"/>
<reference evidence="1 2" key="1">
    <citation type="submission" date="2020-12" db="EMBL/GenBank/DDBJ databases">
        <title>Genomic Analysis and Response surface optimization of nitrogen-fixing conditions for A. chroococcum strain HR1, Isolation from rhizosphere soil.</title>
        <authorList>
            <person name="Li J."/>
            <person name="Yang H."/>
            <person name="Liu H."/>
            <person name="Wang C."/>
            <person name="Tian Y."/>
            <person name="Lu X.Y."/>
        </authorList>
    </citation>
    <scope>NUCLEOTIDE SEQUENCE [LARGE SCALE GENOMIC DNA]</scope>
    <source>
        <strain evidence="1 2">HR1</strain>
    </source>
</reference>
<organism evidence="1 2">
    <name type="scientific">Azotobacter chroococcum</name>
    <dbReference type="NCBI Taxonomy" id="353"/>
    <lineage>
        <taxon>Bacteria</taxon>
        <taxon>Pseudomonadati</taxon>
        <taxon>Pseudomonadota</taxon>
        <taxon>Gammaproteobacteria</taxon>
        <taxon>Pseudomonadales</taxon>
        <taxon>Pseudomonadaceae</taxon>
        <taxon>Azotobacter</taxon>
    </lineage>
</organism>
<evidence type="ECO:0000313" key="2">
    <source>
        <dbReference type="Proteomes" id="UP000596192"/>
    </source>
</evidence>
<dbReference type="RefSeq" id="WP_089168479.1">
    <property type="nucleotide sequence ID" value="NZ_CP011835.1"/>
</dbReference>
<gene>
    <name evidence="1" type="ORF">GKQ51_13435</name>
</gene>
<sequence length="101" mass="10809">MNKLYLLTGTDNYQAAGLFSGGMVADYSVRVCVEENMVVLWLGPVEVRLSPTQAEDVGHHLITAGQKACQALEVSQPLLEGGYRQATLRGLSGAVKEGDKS</sequence>
<dbReference type="GeneID" id="61931497"/>
<evidence type="ECO:0000313" key="1">
    <source>
        <dbReference type="EMBL" id="QQE87310.1"/>
    </source>
</evidence>
<proteinExistence type="predicted"/>
<protein>
    <submittedName>
        <fullName evidence="1">Uncharacterized protein</fullName>
    </submittedName>
</protein>
<accession>A0AAP9YAF4</accession>
<name>A0AAP9YAF4_9GAMM</name>